<feature type="non-terminal residue" evidence="1">
    <location>
        <position position="1"/>
    </location>
</feature>
<name>A0ABU4FM04_9ACTN</name>
<dbReference type="Proteomes" id="UP001187346">
    <property type="component" value="Unassembled WGS sequence"/>
</dbReference>
<comment type="caution">
    <text evidence="1">The sequence shown here is derived from an EMBL/GenBank/DDBJ whole genome shotgun (WGS) entry which is preliminary data.</text>
</comment>
<dbReference type="EMBL" id="JAWMAJ010000182">
    <property type="protein sequence ID" value="MDV7221636.1"/>
    <property type="molecule type" value="Genomic_DNA"/>
</dbReference>
<evidence type="ECO:0000313" key="2">
    <source>
        <dbReference type="Proteomes" id="UP001187346"/>
    </source>
</evidence>
<protein>
    <submittedName>
        <fullName evidence="1">1-phosphofructokinase</fullName>
    </submittedName>
</protein>
<organism evidence="1 2">
    <name type="scientific">Streptomyces prunicolor</name>
    <dbReference type="NCBI Taxonomy" id="67348"/>
    <lineage>
        <taxon>Bacteria</taxon>
        <taxon>Bacillati</taxon>
        <taxon>Actinomycetota</taxon>
        <taxon>Actinomycetes</taxon>
        <taxon>Kitasatosporales</taxon>
        <taxon>Streptomycetaceae</taxon>
        <taxon>Streptomyces</taxon>
    </lineage>
</organism>
<gene>
    <name evidence="1" type="ORF">R5A26_37415</name>
</gene>
<accession>A0ABU4FM04</accession>
<evidence type="ECO:0000313" key="1">
    <source>
        <dbReference type="EMBL" id="MDV7221636.1"/>
    </source>
</evidence>
<proteinExistence type="predicted"/>
<reference evidence="1 2" key="1">
    <citation type="submission" date="2023-10" db="EMBL/GenBank/DDBJ databases">
        <title>Characterization of rhizosphere-enriched actinobacteria from wheat plants lab-grown on chernevaya soil.</title>
        <authorList>
            <person name="Tikhonova E.N."/>
            <person name="Konopkin A."/>
            <person name="Kravchenko I.K."/>
        </authorList>
    </citation>
    <scope>NUCLEOTIDE SEQUENCE [LARGE SCALE GENOMIC DNA]</scope>
    <source>
        <strain evidence="1 2">RR29</strain>
    </source>
</reference>
<keyword evidence="2" id="KW-1185">Reference proteome</keyword>
<sequence>GWVERLPWPDRLARAVALSAATVLAPVAGEFDRAAYEELVGRVAVTGDASAA</sequence>